<dbReference type="Pfam" id="PF12637">
    <property type="entry name" value="TSCPD"/>
    <property type="match status" value="1"/>
</dbReference>
<evidence type="ECO:0000256" key="2">
    <source>
        <dbReference type="ARBA" id="ARBA00012274"/>
    </source>
</evidence>
<keyword evidence="8" id="KW-1185">Reference proteome</keyword>
<dbReference type="EMBL" id="JALJRB010000002">
    <property type="protein sequence ID" value="MCJ8499584.1"/>
    <property type="molecule type" value="Genomic_DNA"/>
</dbReference>
<evidence type="ECO:0000259" key="6">
    <source>
        <dbReference type="Pfam" id="PF12637"/>
    </source>
</evidence>
<dbReference type="NCBIfam" id="TIGR03905">
    <property type="entry name" value="TIGR03905_4_Cys"/>
    <property type="match status" value="1"/>
</dbReference>
<gene>
    <name evidence="7" type="ORF">MRX98_03285</name>
</gene>
<dbReference type="EC" id="1.17.4.1" evidence="2"/>
<comment type="caution">
    <text evidence="7">The sequence shown here is derived from an EMBL/GenBank/DDBJ whole genome shotgun (WGS) entry which is preliminary data.</text>
</comment>
<reference evidence="7" key="1">
    <citation type="submission" date="2022-04" db="EMBL/GenBank/DDBJ databases">
        <title>Desulfatitalea alkaliphila sp. nov., a novel anaerobic sulfate-reducing bacterium isolated from terrestrial mud volcano, Taman Peninsula, Russia.</title>
        <authorList>
            <person name="Khomyakova M.A."/>
            <person name="Merkel A.Y."/>
            <person name="Slobodkin A.I."/>
        </authorList>
    </citation>
    <scope>NUCLEOTIDE SEQUENCE</scope>
    <source>
        <strain evidence="7">M08but</strain>
    </source>
</reference>
<proteinExistence type="inferred from homology"/>
<dbReference type="Proteomes" id="UP001165427">
    <property type="component" value="Unassembled WGS sequence"/>
</dbReference>
<feature type="domain" description="TSCPD" evidence="6">
    <location>
        <begin position="12"/>
        <end position="85"/>
    </location>
</feature>
<dbReference type="Gene3D" id="3.60.21.10">
    <property type="match status" value="1"/>
</dbReference>
<sequence>MTDCCQPLRYIYKTQGVCPPEIHIQISGNTLTRVRFVGGGCPGNATLVGRLLQDRPVEDIMPLIEGIPCRDNTSCADQLAQALRAIEKGDLAPAAPFRLAQDPTVRSRIGFIGEVGGNPQALRSAFETVAQAGAETVVCLGNITCPTRNNDETIKALRRSGVNAIQGPNDWAYACGVETSAFSPITASSRDWLLQLPQAYVFQLGDKKCLAFHGDFLQTLPGYSDYDPYALEINMIAGLALFMQDETVFPALAEMTPQFTADVILFAQTDRWGHWQVGGKDIVGIGPIADGTVVSVGLLQDGPEKRLFNTLQVGVNDA</sequence>
<evidence type="ECO:0000313" key="8">
    <source>
        <dbReference type="Proteomes" id="UP001165427"/>
    </source>
</evidence>
<dbReference type="SUPFAM" id="SSF56300">
    <property type="entry name" value="Metallo-dependent phosphatases"/>
    <property type="match status" value="1"/>
</dbReference>
<organism evidence="7 8">
    <name type="scientific">Desulfatitalea alkaliphila</name>
    <dbReference type="NCBI Taxonomy" id="2929485"/>
    <lineage>
        <taxon>Bacteria</taxon>
        <taxon>Pseudomonadati</taxon>
        <taxon>Thermodesulfobacteriota</taxon>
        <taxon>Desulfobacteria</taxon>
        <taxon>Desulfobacterales</taxon>
        <taxon>Desulfosarcinaceae</taxon>
        <taxon>Desulfatitalea</taxon>
    </lineage>
</organism>
<name>A0AA41R0D7_9BACT</name>
<evidence type="ECO:0000256" key="3">
    <source>
        <dbReference type="ARBA" id="ARBA00022634"/>
    </source>
</evidence>
<dbReference type="InterPro" id="IPR024434">
    <property type="entry name" value="TSCPD_dom"/>
</dbReference>
<dbReference type="GO" id="GO:0000166">
    <property type="term" value="F:nucleotide binding"/>
    <property type="evidence" value="ECO:0007669"/>
    <property type="project" value="UniProtKB-KW"/>
</dbReference>
<protein>
    <recommendedName>
        <fullName evidence="2">ribonucleoside-diphosphate reductase</fullName>
        <ecNumber evidence="2">1.17.4.1</ecNumber>
    </recommendedName>
</protein>
<keyword evidence="4" id="KW-0547">Nucleotide-binding</keyword>
<evidence type="ECO:0000256" key="4">
    <source>
        <dbReference type="ARBA" id="ARBA00022741"/>
    </source>
</evidence>
<dbReference type="AlphaFoldDB" id="A0AA41R0D7"/>
<dbReference type="GO" id="GO:0071897">
    <property type="term" value="P:DNA biosynthetic process"/>
    <property type="evidence" value="ECO:0007669"/>
    <property type="project" value="UniProtKB-KW"/>
</dbReference>
<accession>A0AA41R0D7</accession>
<dbReference type="GO" id="GO:0004748">
    <property type="term" value="F:ribonucleoside-diphosphate reductase activity, thioredoxin disulfide as acceptor"/>
    <property type="evidence" value="ECO:0007669"/>
    <property type="project" value="UniProtKB-EC"/>
</dbReference>
<comment type="similarity">
    <text evidence="1">Belongs to the ribonucleoside diphosphate reductase class-2 family.</text>
</comment>
<dbReference type="InterPro" id="IPR023806">
    <property type="entry name" value="CHP03905"/>
</dbReference>
<dbReference type="InterPro" id="IPR029052">
    <property type="entry name" value="Metallo-depent_PP-like"/>
</dbReference>
<evidence type="ECO:0000256" key="5">
    <source>
        <dbReference type="ARBA" id="ARBA00047754"/>
    </source>
</evidence>
<dbReference type="RefSeq" id="WP_246902959.1">
    <property type="nucleotide sequence ID" value="NZ_JALJRB010000002.1"/>
</dbReference>
<keyword evidence="3" id="KW-0237">DNA synthesis</keyword>
<evidence type="ECO:0000256" key="1">
    <source>
        <dbReference type="ARBA" id="ARBA00007405"/>
    </source>
</evidence>
<comment type="catalytic activity">
    <reaction evidence="5">
        <text>a 2'-deoxyribonucleoside 5'-diphosphate + [thioredoxin]-disulfide + H2O = a ribonucleoside 5'-diphosphate + [thioredoxin]-dithiol</text>
        <dbReference type="Rhea" id="RHEA:23252"/>
        <dbReference type="Rhea" id="RHEA-COMP:10698"/>
        <dbReference type="Rhea" id="RHEA-COMP:10700"/>
        <dbReference type="ChEBI" id="CHEBI:15377"/>
        <dbReference type="ChEBI" id="CHEBI:29950"/>
        <dbReference type="ChEBI" id="CHEBI:50058"/>
        <dbReference type="ChEBI" id="CHEBI:57930"/>
        <dbReference type="ChEBI" id="CHEBI:73316"/>
        <dbReference type="EC" id="1.17.4.1"/>
    </reaction>
</comment>
<evidence type="ECO:0000313" key="7">
    <source>
        <dbReference type="EMBL" id="MCJ8499584.1"/>
    </source>
</evidence>